<comment type="caution">
    <text evidence="1">The sequence shown here is derived from an EMBL/GenBank/DDBJ whole genome shotgun (WGS) entry which is preliminary data.</text>
</comment>
<organism evidence="1 2">
    <name type="scientific">Olsenella absiana</name>
    <dbReference type="NCBI Taxonomy" id="3115222"/>
    <lineage>
        <taxon>Bacteria</taxon>
        <taxon>Bacillati</taxon>
        <taxon>Actinomycetota</taxon>
        <taxon>Coriobacteriia</taxon>
        <taxon>Coriobacteriales</taxon>
        <taxon>Atopobiaceae</taxon>
        <taxon>Olsenella</taxon>
    </lineage>
</organism>
<proteinExistence type="predicted"/>
<reference evidence="1 2" key="1">
    <citation type="submission" date="2024-01" db="EMBL/GenBank/DDBJ databases">
        <title>Description of Olsenella sp. nov., isolated from pig feces.</title>
        <authorList>
            <person name="Chang Y.-H."/>
        </authorList>
    </citation>
    <scope>NUCLEOTIDE SEQUENCE [LARGE SCALE GENOMIC DNA]</scope>
    <source>
        <strain evidence="1 2">YH-ols2223</strain>
    </source>
</reference>
<evidence type="ECO:0008006" key="3">
    <source>
        <dbReference type="Google" id="ProtNLM"/>
    </source>
</evidence>
<keyword evidence="2" id="KW-1185">Reference proteome</keyword>
<dbReference type="RefSeq" id="WP_330958809.1">
    <property type="nucleotide sequence ID" value="NZ_JAZGJQ010000012.1"/>
</dbReference>
<gene>
    <name evidence="1" type="ORF">VXJ25_08635</name>
</gene>
<accession>A0ABU7RBR3</accession>
<dbReference type="EMBL" id="JAZGJQ010000012">
    <property type="protein sequence ID" value="MEE6148044.1"/>
    <property type="molecule type" value="Genomic_DNA"/>
</dbReference>
<dbReference type="Proteomes" id="UP001332931">
    <property type="component" value="Unassembled WGS sequence"/>
</dbReference>
<protein>
    <recommendedName>
        <fullName evidence="3">Secreted protein</fullName>
    </recommendedName>
</protein>
<evidence type="ECO:0000313" key="2">
    <source>
        <dbReference type="Proteomes" id="UP001332931"/>
    </source>
</evidence>
<name>A0ABU7RBR3_9ACTN</name>
<sequence length="74" mass="7685">MRSASSHLLRAASSDLFLSRSCWVLPNTSSAPSSSSSRHSAAKDGLTPCSAATWERVFSPLATSIATAILNFGG</sequence>
<evidence type="ECO:0000313" key="1">
    <source>
        <dbReference type="EMBL" id="MEE6148044.1"/>
    </source>
</evidence>